<keyword evidence="2" id="KW-0472">Membrane</keyword>
<feature type="region of interest" description="Disordered" evidence="1">
    <location>
        <begin position="1"/>
        <end position="70"/>
    </location>
</feature>
<protein>
    <recommendedName>
        <fullName evidence="5">DUF4190 domain-containing protein</fullName>
    </recommendedName>
</protein>
<organism evidence="3 4">
    <name type="scientific">Virgibacillus necropolis</name>
    <dbReference type="NCBI Taxonomy" id="163877"/>
    <lineage>
        <taxon>Bacteria</taxon>
        <taxon>Bacillati</taxon>
        <taxon>Bacillota</taxon>
        <taxon>Bacilli</taxon>
        <taxon>Bacillales</taxon>
        <taxon>Bacillaceae</taxon>
        <taxon>Virgibacillus</taxon>
    </lineage>
</organism>
<dbReference type="InterPro" id="IPR055338">
    <property type="entry name" value="YqfX-like"/>
</dbReference>
<proteinExistence type="predicted"/>
<dbReference type="EMBL" id="CP022437">
    <property type="protein sequence ID" value="ASN05216.1"/>
    <property type="molecule type" value="Genomic_DNA"/>
</dbReference>
<keyword evidence="2" id="KW-1133">Transmembrane helix</keyword>
<dbReference type="Proteomes" id="UP000204391">
    <property type="component" value="Chromosome"/>
</dbReference>
<accession>A0A221MC16</accession>
<evidence type="ECO:0008006" key="5">
    <source>
        <dbReference type="Google" id="ProtNLM"/>
    </source>
</evidence>
<keyword evidence="2" id="KW-0812">Transmembrane</keyword>
<evidence type="ECO:0000256" key="1">
    <source>
        <dbReference type="SAM" id="MobiDB-lite"/>
    </source>
</evidence>
<dbReference type="KEGG" id="vne:CFK40_09390"/>
<sequence length="135" mass="14584">MDQFDQNGRRNQAADNKAEDHEVNTTNLYGSTPVPPETDNKRDEEMAQEMTADDFDNRTERKADSESGSQVNSAVGWIALVLSIASFFFMPIILGGAGIIVGFIAKSRDADTLGNTAIIAGAASIIISLFVIPYL</sequence>
<dbReference type="PANTHER" id="PTHR40040">
    <property type="entry name" value="SMALL HYDROPHOBIC PROTEIN-RELATED"/>
    <property type="match status" value="1"/>
</dbReference>
<name>A0A221MC16_9BACI</name>
<feature type="transmembrane region" description="Helical" evidence="2">
    <location>
        <begin position="117"/>
        <end position="134"/>
    </location>
</feature>
<evidence type="ECO:0000313" key="3">
    <source>
        <dbReference type="EMBL" id="ASN05216.1"/>
    </source>
</evidence>
<feature type="compositionally biased region" description="Polar residues" evidence="1">
    <location>
        <begin position="1"/>
        <end position="14"/>
    </location>
</feature>
<feature type="transmembrane region" description="Helical" evidence="2">
    <location>
        <begin position="74"/>
        <end position="105"/>
    </location>
</feature>
<evidence type="ECO:0000256" key="2">
    <source>
        <dbReference type="SAM" id="Phobius"/>
    </source>
</evidence>
<dbReference type="PANTHER" id="PTHR40040:SF1">
    <property type="entry name" value="MEMBRANE PROTEIN"/>
    <property type="match status" value="1"/>
</dbReference>
<feature type="compositionally biased region" description="Basic and acidic residues" evidence="1">
    <location>
        <begin position="55"/>
        <end position="65"/>
    </location>
</feature>
<dbReference type="OrthoDB" id="2943217at2"/>
<keyword evidence="4" id="KW-1185">Reference proteome</keyword>
<reference evidence="3 4" key="1">
    <citation type="journal article" date="2003" name="Int. J. Syst. Evol. Microbiol.">
        <title>Virgibacillus carmonensis sp. nov., Virgibacillus necropolis sp. nov. and Virgibacillus picturae sp. nov., three novel species isolated from deteriorated mural paintings, transfer of the species of the genus salibacillus to Virgibacillus, as Virgibacillus marismortui comb. nov. and Virgibacillus salexigens comb. nov., and emended description of the genus Virgibacillus.</title>
        <authorList>
            <person name="Heyrman J."/>
            <person name="Logan N.A."/>
            <person name="Busse H.J."/>
            <person name="Balcaen A."/>
            <person name="Lebbe L."/>
            <person name="Rodriguez-Diaz M."/>
            <person name="Swings J."/>
            <person name="De Vos P."/>
        </authorList>
    </citation>
    <scope>NUCLEOTIDE SEQUENCE [LARGE SCALE GENOMIC DNA]</scope>
    <source>
        <strain evidence="3 4">LMG 19488</strain>
    </source>
</reference>
<gene>
    <name evidence="3" type="ORF">CFK40_09390</name>
</gene>
<evidence type="ECO:0000313" key="4">
    <source>
        <dbReference type="Proteomes" id="UP000204391"/>
    </source>
</evidence>
<dbReference type="AlphaFoldDB" id="A0A221MC16"/>
<dbReference type="RefSeq" id="WP_089532066.1">
    <property type="nucleotide sequence ID" value="NZ_CP022437.1"/>
</dbReference>